<proteinExistence type="predicted"/>
<name>A0ABW3W3Y2_9ACTN</name>
<keyword evidence="2" id="KW-0732">Signal</keyword>
<organism evidence="3 4">
    <name type="scientific">Nocardioides ginsengisoli</name>
    <dbReference type="NCBI Taxonomy" id="363868"/>
    <lineage>
        <taxon>Bacteria</taxon>
        <taxon>Bacillati</taxon>
        <taxon>Actinomycetota</taxon>
        <taxon>Actinomycetes</taxon>
        <taxon>Propionibacteriales</taxon>
        <taxon>Nocardioidaceae</taxon>
        <taxon>Nocardioides</taxon>
    </lineage>
</organism>
<evidence type="ECO:0000313" key="4">
    <source>
        <dbReference type="Proteomes" id="UP001597229"/>
    </source>
</evidence>
<keyword evidence="4" id="KW-1185">Reference proteome</keyword>
<feature type="signal peptide" evidence="2">
    <location>
        <begin position="1"/>
        <end position="25"/>
    </location>
</feature>
<gene>
    <name evidence="3" type="ORF">ACFQ3F_15505</name>
</gene>
<reference evidence="4" key="1">
    <citation type="journal article" date="2019" name="Int. J. Syst. Evol. Microbiol.">
        <title>The Global Catalogue of Microorganisms (GCM) 10K type strain sequencing project: providing services to taxonomists for standard genome sequencing and annotation.</title>
        <authorList>
            <consortium name="The Broad Institute Genomics Platform"/>
            <consortium name="The Broad Institute Genome Sequencing Center for Infectious Disease"/>
            <person name="Wu L."/>
            <person name="Ma J."/>
        </authorList>
    </citation>
    <scope>NUCLEOTIDE SEQUENCE [LARGE SCALE GENOMIC DNA]</scope>
    <source>
        <strain evidence="4">CCUG 52478</strain>
    </source>
</reference>
<accession>A0ABW3W3Y2</accession>
<comment type="caution">
    <text evidence="3">The sequence shown here is derived from an EMBL/GenBank/DDBJ whole genome shotgun (WGS) entry which is preliminary data.</text>
</comment>
<dbReference type="Proteomes" id="UP001597229">
    <property type="component" value="Unassembled WGS sequence"/>
</dbReference>
<dbReference type="EMBL" id="JBHTLX010000020">
    <property type="protein sequence ID" value="MFD1249203.1"/>
    <property type="molecule type" value="Genomic_DNA"/>
</dbReference>
<evidence type="ECO:0000256" key="2">
    <source>
        <dbReference type="SAM" id="SignalP"/>
    </source>
</evidence>
<evidence type="ECO:0000313" key="3">
    <source>
        <dbReference type="EMBL" id="MFD1249203.1"/>
    </source>
</evidence>
<protein>
    <submittedName>
        <fullName evidence="3">Uncharacterized protein</fullName>
    </submittedName>
</protein>
<evidence type="ECO:0000256" key="1">
    <source>
        <dbReference type="SAM" id="MobiDB-lite"/>
    </source>
</evidence>
<dbReference type="RefSeq" id="WP_367921790.1">
    <property type="nucleotide sequence ID" value="NZ_BAABAC010000049.1"/>
</dbReference>
<feature type="region of interest" description="Disordered" evidence="1">
    <location>
        <begin position="75"/>
        <end position="101"/>
    </location>
</feature>
<feature type="chain" id="PRO_5046322394" evidence="2">
    <location>
        <begin position="26"/>
        <end position="534"/>
    </location>
</feature>
<feature type="compositionally biased region" description="Basic and acidic residues" evidence="1">
    <location>
        <begin position="78"/>
        <end position="93"/>
    </location>
</feature>
<sequence length="534" mass="58010">MRRTTTLLVPLALAALLLAPLRAPAARADGGGGDIDLQDLLAQVPGIVHALLTDRADMLRCPELIGGTIGLLESAGEPGRRTVDEGNPLRDGDPSDAPRSLPDQVIFRSTTQTFNRRYQFALSGGHIWFKSNTEVTGLREPWARLPVSACFAGKVAGISADDDELIAVDTDRWVYGMDGALKAARFFNWSLRWGPPVWTGPGRRLPAGIATWSWSVVSQLEDGTWPDDAGNAHRVGDGKVSHIWTLSHGGQRLTYLDPWLANDQSYEMCGPVRGRFRSASMSASGSTVFVVGRYGDLWTRLYDFDIAGADPVFFDYAYDDQRGVAKPKIQLPSPAWVRQPKIPGAITDRISIHKVGAGAIHRELRVEGVRSGAAGYWHKDIAAPRWAFTATGGALAGHPLANPSGDTSARGLGPSEDRTYAGAVPGGTVTIADFNASCSPARVEVRLTTGERFALRLHTTDNIRQFQRARGLDGTPRMFNGMLEIPPALRTSPSPAIRAVVARLGAQRFVRANLDGTLDSLRFRKQPWTLTYRS</sequence>